<keyword evidence="1" id="KW-1133">Transmembrane helix</keyword>
<keyword evidence="1" id="KW-0472">Membrane</keyword>
<dbReference type="EMBL" id="BTSY01000003">
    <property type="protein sequence ID" value="GMT18792.1"/>
    <property type="molecule type" value="Genomic_DNA"/>
</dbReference>
<dbReference type="Proteomes" id="UP001432322">
    <property type="component" value="Unassembled WGS sequence"/>
</dbReference>
<comment type="caution">
    <text evidence="2">The sequence shown here is derived from an EMBL/GenBank/DDBJ whole genome shotgun (WGS) entry which is preliminary data.</text>
</comment>
<accession>A0AAV5VL29</accession>
<evidence type="ECO:0000313" key="2">
    <source>
        <dbReference type="EMBL" id="GMT18792.1"/>
    </source>
</evidence>
<feature type="transmembrane region" description="Helical" evidence="1">
    <location>
        <begin position="168"/>
        <end position="190"/>
    </location>
</feature>
<keyword evidence="1" id="KW-0812">Transmembrane</keyword>
<sequence>MNKPSISARIDFTESVSGKADRRTAPVGLAIGILEEFHTGLELIREEEVPLECVEIGEGKLTSGEGHHGSDQRFVLELQNISILHSTILEPDLDLSLTEHQGVRYFDASLPRQILVEMEFLLQFQYLIPSVRRSLPLLASFRTASITVNSRHPGVDGRPRRSLLLPRITTEIVFLILPIAIAVLSLQHLVGCCKLLLHHTCCTCCRCCRIEGSCSCRVVEEGGGGRGWEGVG</sequence>
<proteinExistence type="predicted"/>
<keyword evidence="3" id="KW-1185">Reference proteome</keyword>
<organism evidence="2 3">
    <name type="scientific">Pristionchus fissidentatus</name>
    <dbReference type="NCBI Taxonomy" id="1538716"/>
    <lineage>
        <taxon>Eukaryota</taxon>
        <taxon>Metazoa</taxon>
        <taxon>Ecdysozoa</taxon>
        <taxon>Nematoda</taxon>
        <taxon>Chromadorea</taxon>
        <taxon>Rhabditida</taxon>
        <taxon>Rhabditina</taxon>
        <taxon>Diplogasteromorpha</taxon>
        <taxon>Diplogasteroidea</taxon>
        <taxon>Neodiplogasteridae</taxon>
        <taxon>Pristionchus</taxon>
    </lineage>
</organism>
<name>A0AAV5VL29_9BILA</name>
<reference evidence="2" key="1">
    <citation type="submission" date="2023-10" db="EMBL/GenBank/DDBJ databases">
        <title>Genome assembly of Pristionchus species.</title>
        <authorList>
            <person name="Yoshida K."/>
            <person name="Sommer R.J."/>
        </authorList>
    </citation>
    <scope>NUCLEOTIDE SEQUENCE</scope>
    <source>
        <strain evidence="2">RS5133</strain>
    </source>
</reference>
<evidence type="ECO:0000256" key="1">
    <source>
        <dbReference type="SAM" id="Phobius"/>
    </source>
</evidence>
<protein>
    <submittedName>
        <fullName evidence="2">Uncharacterized protein</fullName>
    </submittedName>
</protein>
<dbReference type="AlphaFoldDB" id="A0AAV5VL29"/>
<evidence type="ECO:0000313" key="3">
    <source>
        <dbReference type="Proteomes" id="UP001432322"/>
    </source>
</evidence>
<gene>
    <name evidence="2" type="ORF">PFISCL1PPCAC_10090</name>
</gene>